<dbReference type="InterPro" id="IPR057574">
    <property type="entry name" value="nSTAND_NTPase5_dom"/>
</dbReference>
<dbReference type="CDD" id="cd01120">
    <property type="entry name" value="RecA-like_superfamily"/>
    <property type="match status" value="1"/>
</dbReference>
<dbReference type="RefSeq" id="WP_109748164.1">
    <property type="nucleotide sequence ID" value="NZ_JANKBI010000016.1"/>
</dbReference>
<dbReference type="Pfam" id="PF13289">
    <property type="entry name" value="SIR2_2"/>
    <property type="match status" value="1"/>
</dbReference>
<dbReference type="Proteomes" id="UP000245412">
    <property type="component" value="Unassembled WGS sequence"/>
</dbReference>
<keyword evidence="3" id="KW-1185">Reference proteome</keyword>
<dbReference type="Gene3D" id="3.40.50.300">
    <property type="entry name" value="P-loop containing nucleotide triphosphate hydrolases"/>
    <property type="match status" value="1"/>
</dbReference>
<dbReference type="AlphaFoldDB" id="A0AB73SZE7"/>
<sequence length="794" mass="92367">MRFDKETLFKELVRKHGMNLFLGAGFSVYAFNGDEESLPLGNDINETLINLFALDKNRNFNLSKTCQKIKKDNEGMLEKVLKEKYTVKSFDREYMTITKLPLKNIVTINIDNLLEKIFDDQESSVNISDAAVYGTLEKEKVVNLYKLHGSVTYPLGTKMSFTEKELTDLFIRNKGLFETVSFKLSVAPTIFWGTSLYDNNTLELICNSEAYSKSEMQKWIVVYPDEKNKEYIEDFEDLGFNIIEADTKELINYLGNQSFVRQSNNKKYIYKEYREKFPSNFVCNELKRSGVRRPVVDFFAGAEPQISDIMSNNVCRISYFSNTLETILSGNITLITGIPGCGKSTLLMQLAFSSEMDGRKFWFNSIIKQEAERLIKLVEADDNVIVFIDNLYNNIDALQVLKGAKNIKLVVAERALNYEYVKRFFSISSDRIVDISNLNSGDIQIICKSMNRSSADAIELMRNNENISLLEIVFFVSTSALIKERIKRYISDLINFTDKNLKIDLLEIFTLVNYTSYCGVPCSMDMMYFYFNEDIDSYEDILYALEKMNKIIVESTETNTCEQDQNYMVMRSKLFSEKSLSLVDNKTIAHVLNRFLENVSAQIIYRYDIFKRRAYDADITKRAFDIGDGIKFYEKILENNQSPYIRHQYALFLQRKNEYELAWEQIDQAYTESKKRIFSIANTHAIIMFEKNMRSKFNAENELSLLKSTIEKSFLTLEYCITQDVRVNYHVLTYSRNAIRYYEKFGLDEYTSQYIESALNQLGIILTSGEYIFRGTLKELVNLQRELNEIKNII</sequence>
<feature type="domain" description="AAA+ ATPase" evidence="1">
    <location>
        <begin position="329"/>
        <end position="500"/>
    </location>
</feature>
<reference evidence="2 3" key="1">
    <citation type="submission" date="2018-05" db="EMBL/GenBank/DDBJ databases">
        <authorList>
            <person name="Goeker M."/>
            <person name="Huntemann M."/>
            <person name="Clum A."/>
            <person name="Pillay M."/>
            <person name="Palaniappan K."/>
            <person name="Varghese N."/>
            <person name="Mikhailova N."/>
            <person name="Stamatis D."/>
            <person name="Reddy T."/>
            <person name="Daum C."/>
            <person name="Shapiro N."/>
            <person name="Ivanova N."/>
            <person name="Kyrpides N."/>
            <person name="Woyke T."/>
        </authorList>
    </citation>
    <scope>NUCLEOTIDE SEQUENCE [LARGE SCALE GENOMIC DNA]</scope>
    <source>
        <strain evidence="2 3">DSM 26524</strain>
    </source>
</reference>
<protein>
    <submittedName>
        <fullName evidence="2">SIR2-like protein</fullName>
    </submittedName>
</protein>
<gene>
    <name evidence="2" type="ORF">C7383_1163</name>
</gene>
<evidence type="ECO:0000313" key="3">
    <source>
        <dbReference type="Proteomes" id="UP000245412"/>
    </source>
</evidence>
<dbReference type="SUPFAM" id="SSF52540">
    <property type="entry name" value="P-loop containing nucleoside triphosphate hydrolases"/>
    <property type="match status" value="1"/>
</dbReference>
<evidence type="ECO:0000313" key="2">
    <source>
        <dbReference type="EMBL" id="PWJ72689.1"/>
    </source>
</evidence>
<proteinExistence type="predicted"/>
<dbReference type="InterPro" id="IPR027417">
    <property type="entry name" value="P-loop_NTPase"/>
</dbReference>
<name>A0AB73SZE7_9FIRM</name>
<dbReference type="SMART" id="SM00382">
    <property type="entry name" value="AAA"/>
    <property type="match status" value="1"/>
</dbReference>
<evidence type="ECO:0000259" key="1">
    <source>
        <dbReference type="SMART" id="SM00382"/>
    </source>
</evidence>
<dbReference type="EMBL" id="QGGY01000016">
    <property type="protein sequence ID" value="PWJ72689.1"/>
    <property type="molecule type" value="Genomic_DNA"/>
</dbReference>
<accession>A0AB73SZE7</accession>
<comment type="caution">
    <text evidence="2">The sequence shown here is derived from an EMBL/GenBank/DDBJ whole genome shotgun (WGS) entry which is preliminary data.</text>
</comment>
<dbReference type="Pfam" id="PF25199">
    <property type="entry name" value="nSTAND_NTPase5"/>
    <property type="match status" value="1"/>
</dbReference>
<organism evidence="2 3">
    <name type="scientific">Murimonas intestini</name>
    <dbReference type="NCBI Taxonomy" id="1337051"/>
    <lineage>
        <taxon>Bacteria</taxon>
        <taxon>Bacillati</taxon>
        <taxon>Bacillota</taxon>
        <taxon>Clostridia</taxon>
        <taxon>Lachnospirales</taxon>
        <taxon>Lachnospiraceae</taxon>
        <taxon>Murimonas</taxon>
    </lineage>
</organism>
<dbReference type="InterPro" id="IPR003593">
    <property type="entry name" value="AAA+_ATPase"/>
</dbReference>